<dbReference type="PROSITE" id="PS00373">
    <property type="entry name" value="GART"/>
    <property type="match status" value="1"/>
</dbReference>
<evidence type="ECO:0000259" key="7">
    <source>
        <dbReference type="Pfam" id="PF00551"/>
    </source>
</evidence>
<evidence type="ECO:0000256" key="2">
    <source>
        <dbReference type="ARBA" id="ARBA00022679"/>
    </source>
</evidence>
<dbReference type="EC" id="2.1.2.2" evidence="6"/>
<keyword evidence="9" id="KW-1185">Reference proteome</keyword>
<protein>
    <recommendedName>
        <fullName evidence="6">Phosphoribosylglycinamide formyltransferase</fullName>
        <ecNumber evidence="6">2.1.2.2</ecNumber>
    </recommendedName>
    <alternativeName>
        <fullName evidence="6">5'-phosphoribosylglycinamide transformylase</fullName>
    </alternativeName>
    <alternativeName>
        <fullName evidence="6">GAR transformylase</fullName>
        <shortName evidence="6">GART</shortName>
    </alternativeName>
</protein>
<dbReference type="CDD" id="cd08645">
    <property type="entry name" value="FMT_core_GART"/>
    <property type="match status" value="1"/>
</dbReference>
<dbReference type="GO" id="GO:0004644">
    <property type="term" value="F:phosphoribosylglycinamide formyltransferase activity"/>
    <property type="evidence" value="ECO:0007669"/>
    <property type="project" value="UniProtKB-UniRule"/>
</dbReference>
<comment type="pathway">
    <text evidence="1 6">Purine metabolism; IMP biosynthesis via de novo pathway; N(2)-formyl-N(1)-(5-phospho-D-ribosyl)glycinamide from N(1)-(5-phospho-D-ribosyl)glycinamide (10-formyl THF route): step 1/1.</text>
</comment>
<dbReference type="UniPathway" id="UPA00074">
    <property type="reaction ID" value="UER00126"/>
</dbReference>
<proteinExistence type="inferred from homology"/>
<evidence type="ECO:0000256" key="6">
    <source>
        <dbReference type="HAMAP-Rule" id="MF_01930"/>
    </source>
</evidence>
<evidence type="ECO:0000313" key="9">
    <source>
        <dbReference type="Proteomes" id="UP000503540"/>
    </source>
</evidence>
<feature type="binding site" evidence="6">
    <location>
        <position position="230"/>
    </location>
    <ligand>
        <name>(6R)-10-formyltetrahydrofolate</name>
        <dbReference type="ChEBI" id="CHEBI:195366"/>
    </ligand>
</feature>
<accession>A0A6G9YRV6</accession>
<evidence type="ECO:0000313" key="8">
    <source>
        <dbReference type="EMBL" id="QIS15850.1"/>
    </source>
</evidence>
<dbReference type="Gene3D" id="3.40.50.170">
    <property type="entry name" value="Formyl transferase, N-terminal domain"/>
    <property type="match status" value="1"/>
</dbReference>
<feature type="binding site" evidence="6">
    <location>
        <begin position="213"/>
        <end position="216"/>
    </location>
    <ligand>
        <name>(6R)-10-formyltetrahydrofolate</name>
        <dbReference type="ChEBI" id="CHEBI:195366"/>
    </ligand>
</feature>
<dbReference type="PANTHER" id="PTHR43369:SF2">
    <property type="entry name" value="PHOSPHORIBOSYLGLYCINAMIDE FORMYLTRANSFERASE"/>
    <property type="match status" value="1"/>
</dbReference>
<feature type="active site" description="Proton donor" evidence="6">
    <location>
        <position position="232"/>
    </location>
</feature>
<dbReference type="GO" id="GO:0006189">
    <property type="term" value="P:'de novo' IMP biosynthetic process"/>
    <property type="evidence" value="ECO:0007669"/>
    <property type="project" value="UniProtKB-UniRule"/>
</dbReference>
<reference evidence="8 9" key="1">
    <citation type="journal article" date="2019" name="ACS Chem. Biol.">
        <title>Identification and Mobilization of a Cryptic Antibiotic Biosynthesis Gene Locus from a Human-Pathogenic Nocardia Isolate.</title>
        <authorList>
            <person name="Herisse M."/>
            <person name="Ishida K."/>
            <person name="Porter J.L."/>
            <person name="Howden B."/>
            <person name="Hertweck C."/>
            <person name="Stinear T.P."/>
            <person name="Pidot S.J."/>
        </authorList>
    </citation>
    <scope>NUCLEOTIDE SEQUENCE [LARGE SCALE GENOMIC DNA]</scope>
    <source>
        <strain evidence="8 9">AUSMDU00012717</strain>
    </source>
</reference>
<comment type="caution">
    <text evidence="6">Lacks conserved residue(s) required for the propagation of feature annotation.</text>
</comment>
<keyword evidence="2 6" id="KW-0808">Transferase</keyword>
<dbReference type="Pfam" id="PF00551">
    <property type="entry name" value="Formyl_trans_N"/>
    <property type="match status" value="1"/>
</dbReference>
<dbReference type="EMBL" id="CP046172">
    <property type="protein sequence ID" value="QIS15850.1"/>
    <property type="molecule type" value="Genomic_DNA"/>
</dbReference>
<feature type="binding site" evidence="6">
    <location>
        <position position="188"/>
    </location>
    <ligand>
        <name>(6R)-10-formyltetrahydrofolate</name>
        <dbReference type="ChEBI" id="CHEBI:195366"/>
    </ligand>
</feature>
<dbReference type="GO" id="GO:0005829">
    <property type="term" value="C:cytosol"/>
    <property type="evidence" value="ECO:0007669"/>
    <property type="project" value="TreeGrafter"/>
</dbReference>
<dbReference type="FunFam" id="3.40.50.170:FF:000008">
    <property type="entry name" value="Phosphoribosylglycinamide formyltransferase"/>
    <property type="match status" value="1"/>
</dbReference>
<sequence>MTHTTSSTPRWSRAICRAATTRPSPALCRSPIRRLRGPARRLAALSSSPIQPRYRLLLRLARRRAGPRMHPAGLRHRAWPRLPPNARPIAPTRLYRGGSSSRLPDLQRRSRALTPHAQWVPAAAPATVVVLASGTGSLLRALLDAAAAPDYPARIVAVGVDRACQAVAHAEAADIPHFTVALNDFPDRAAWDAALTKAVADHAPDLVVSAGFMKILGPSFLDQFGGRIINTHPALLPSFPGAHGVRDALAYGVRVTGSTVHLVDAGVDTGPILAQEAVPVLPDDDEATLHERIKVVERRLLAEVVAAVATRGIVSDGRKAVIPREHS</sequence>
<dbReference type="InterPro" id="IPR004607">
    <property type="entry name" value="GART"/>
</dbReference>
<dbReference type="SUPFAM" id="SSF53328">
    <property type="entry name" value="Formyltransferase"/>
    <property type="match status" value="1"/>
</dbReference>
<keyword evidence="3 6" id="KW-0658">Purine biosynthesis</keyword>
<dbReference type="NCBIfam" id="TIGR00639">
    <property type="entry name" value="PurN"/>
    <property type="match status" value="1"/>
</dbReference>
<evidence type="ECO:0000256" key="4">
    <source>
        <dbReference type="ARBA" id="ARBA00038440"/>
    </source>
</evidence>
<evidence type="ECO:0000256" key="5">
    <source>
        <dbReference type="ARBA" id="ARBA00047664"/>
    </source>
</evidence>
<feature type="site" description="Raises pKa of active site His" evidence="6">
    <location>
        <position position="268"/>
    </location>
</feature>
<dbReference type="HAMAP" id="MF_01930">
    <property type="entry name" value="PurN"/>
    <property type="match status" value="1"/>
</dbReference>
<comment type="catalytic activity">
    <reaction evidence="5 6">
        <text>N(1)-(5-phospho-beta-D-ribosyl)glycinamide + (6R)-10-formyltetrahydrofolate = N(2)-formyl-N(1)-(5-phospho-beta-D-ribosyl)glycinamide + (6S)-5,6,7,8-tetrahydrofolate + H(+)</text>
        <dbReference type="Rhea" id="RHEA:15053"/>
        <dbReference type="ChEBI" id="CHEBI:15378"/>
        <dbReference type="ChEBI" id="CHEBI:57453"/>
        <dbReference type="ChEBI" id="CHEBI:143788"/>
        <dbReference type="ChEBI" id="CHEBI:147286"/>
        <dbReference type="ChEBI" id="CHEBI:195366"/>
        <dbReference type="EC" id="2.1.2.2"/>
    </reaction>
</comment>
<dbReference type="InterPro" id="IPR002376">
    <property type="entry name" value="Formyl_transf_N"/>
</dbReference>
<dbReference type="AlphaFoldDB" id="A0A6G9YRV6"/>
<dbReference type="InterPro" id="IPR001555">
    <property type="entry name" value="GART_AS"/>
</dbReference>
<dbReference type="Proteomes" id="UP000503540">
    <property type="component" value="Chromosome"/>
</dbReference>
<dbReference type="InterPro" id="IPR036477">
    <property type="entry name" value="Formyl_transf_N_sf"/>
</dbReference>
<comment type="similarity">
    <text evidence="4 6">Belongs to the GART family.</text>
</comment>
<organism evidence="8 9">
    <name type="scientific">Nocardia arthritidis</name>
    <dbReference type="NCBI Taxonomy" id="228602"/>
    <lineage>
        <taxon>Bacteria</taxon>
        <taxon>Bacillati</taxon>
        <taxon>Actinomycetota</taxon>
        <taxon>Actinomycetes</taxon>
        <taxon>Mycobacteriales</taxon>
        <taxon>Nocardiaceae</taxon>
        <taxon>Nocardia</taxon>
    </lineage>
</organism>
<dbReference type="PANTHER" id="PTHR43369">
    <property type="entry name" value="PHOSPHORIBOSYLGLYCINAMIDE FORMYLTRANSFERASE"/>
    <property type="match status" value="1"/>
</dbReference>
<name>A0A6G9YRV6_9NOCA</name>
<feature type="domain" description="Formyl transferase N-terminal" evidence="7">
    <location>
        <begin position="128"/>
        <end position="305"/>
    </location>
</feature>
<evidence type="ECO:0000256" key="3">
    <source>
        <dbReference type="ARBA" id="ARBA00022755"/>
    </source>
</evidence>
<gene>
    <name evidence="6" type="primary">purN</name>
    <name evidence="8" type="ORF">F5544_40170</name>
</gene>
<comment type="function">
    <text evidence="6">Catalyzes the transfer of a formyl group from 10-formyltetrahydrofolate to 5-phospho-ribosyl-glycinamide (GAR), producing 5-phospho-ribosyl-N-formylglycinamide (FGAR) and tetrahydrofolate.</text>
</comment>
<evidence type="ECO:0000256" key="1">
    <source>
        <dbReference type="ARBA" id="ARBA00005054"/>
    </source>
</evidence>
<dbReference type="KEGG" id="nah:F5544_40170"/>